<keyword evidence="3" id="KW-1185">Reference proteome</keyword>
<dbReference type="SUPFAM" id="SSF54236">
    <property type="entry name" value="Ubiquitin-like"/>
    <property type="match status" value="1"/>
</dbReference>
<dbReference type="RefSeq" id="XP_017987322.1">
    <property type="nucleotide sequence ID" value="XM_018132100.1"/>
</dbReference>
<dbReference type="InterPro" id="IPR029071">
    <property type="entry name" value="Ubiquitin-like_domsf"/>
</dbReference>
<dbReference type="EMBL" id="CP014244">
    <property type="protein sequence ID" value="AMD20326.1"/>
    <property type="molecule type" value="Genomic_DNA"/>
</dbReference>
<dbReference type="Pfam" id="PF18514">
    <property type="entry name" value="MDY2_C"/>
    <property type="match status" value="1"/>
</dbReference>
<accession>A0A120K237</accession>
<evidence type="ECO:0000313" key="2">
    <source>
        <dbReference type="EMBL" id="AMD20326.1"/>
    </source>
</evidence>
<name>A0A120K237_9SACH</name>
<dbReference type="GeneID" id="28723567"/>
<feature type="domain" description="Ubiquitin-like" evidence="1">
    <location>
        <begin position="62"/>
        <end position="140"/>
    </location>
</feature>
<dbReference type="AlphaFoldDB" id="A0A120K237"/>
<dbReference type="InterPro" id="IPR000626">
    <property type="entry name" value="Ubiquitin-like_dom"/>
</dbReference>
<reference evidence="2 3" key="1">
    <citation type="submission" date="2016-01" db="EMBL/GenBank/DDBJ databases">
        <title>Genome sequence of the yeast Holleya sinecauda.</title>
        <authorList>
            <person name="Dietrich F.S."/>
        </authorList>
    </citation>
    <scope>NUCLEOTIDE SEQUENCE [LARGE SCALE GENOMIC DNA]</scope>
    <source>
        <strain evidence="2 3">ATCC 58844</strain>
    </source>
</reference>
<dbReference type="OrthoDB" id="4067208at2759"/>
<evidence type="ECO:0000313" key="3">
    <source>
        <dbReference type="Proteomes" id="UP000243052"/>
    </source>
</evidence>
<proteinExistence type="predicted"/>
<dbReference type="STRING" id="45286.A0A120K237"/>
<dbReference type="Proteomes" id="UP000243052">
    <property type="component" value="Chromosome iv"/>
</dbReference>
<dbReference type="InterPro" id="IPR031765">
    <property type="entry name" value="Mdy2_get4-bd"/>
</dbReference>
<protein>
    <submittedName>
        <fullName evidence="2">HDL418Cp</fullName>
    </submittedName>
</protein>
<gene>
    <name evidence="2" type="ORF">AW171_hschr42213</name>
</gene>
<evidence type="ECO:0000259" key="1">
    <source>
        <dbReference type="PROSITE" id="PS50053"/>
    </source>
</evidence>
<dbReference type="Pfam" id="PF16843">
    <property type="entry name" value="Get5_bdg"/>
    <property type="match status" value="1"/>
</dbReference>
<dbReference type="InterPro" id="IPR040474">
    <property type="entry name" value="MDY2_C"/>
</dbReference>
<dbReference type="PROSITE" id="PS50053">
    <property type="entry name" value="UBIQUITIN_2"/>
    <property type="match status" value="1"/>
</dbReference>
<dbReference type="Gene3D" id="1.10.286.70">
    <property type="entry name" value="Get5 dimerization domain"/>
    <property type="match status" value="1"/>
</dbReference>
<sequence>MATSEREFISNFLTLAFLDDPALPNDYHQNAENLDSVGISLRPLKIPYENKRQKGNDADSKVVIILKSVRPPKFVHTVKFSKLATFLQVKESLRALENDLQNADIKFLLKGKVLNDLMLVQDLNSPKISLTVMVGKEKSGSSRGSSSSQVTSAEAVDKTEIAIPWEKIQATLSESIVDQEAVAEAFSRLKRGWELAK</sequence>
<dbReference type="Gene3D" id="3.10.20.90">
    <property type="entry name" value="Phosphatidylinositol 3-kinase Catalytic Subunit, Chain A, domain 1"/>
    <property type="match status" value="1"/>
</dbReference>
<organism evidence="2 3">
    <name type="scientific">Eremothecium sinecaudum</name>
    <dbReference type="NCBI Taxonomy" id="45286"/>
    <lineage>
        <taxon>Eukaryota</taxon>
        <taxon>Fungi</taxon>
        <taxon>Dikarya</taxon>
        <taxon>Ascomycota</taxon>
        <taxon>Saccharomycotina</taxon>
        <taxon>Saccharomycetes</taxon>
        <taxon>Saccharomycetales</taxon>
        <taxon>Saccharomycetaceae</taxon>
        <taxon>Eremothecium</taxon>
    </lineage>
</organism>